<organism evidence="4 5">
    <name type="scientific">Paraperlucidibaca wandonensis</name>
    <dbReference type="NCBI Taxonomy" id="1268273"/>
    <lineage>
        <taxon>Bacteria</taxon>
        <taxon>Pseudomonadati</taxon>
        <taxon>Pseudomonadota</taxon>
        <taxon>Gammaproteobacteria</taxon>
        <taxon>Moraxellales</taxon>
        <taxon>Moraxellaceae</taxon>
        <taxon>Paraperlucidibaca</taxon>
    </lineage>
</organism>
<dbReference type="PANTHER" id="PTHR30035:SF3">
    <property type="entry name" value="INTERMEMBRANE PHOSPHOLIPID TRANSPORT SYSTEM LIPOPROTEIN MLAA"/>
    <property type="match status" value="1"/>
</dbReference>
<dbReference type="Pfam" id="PF04333">
    <property type="entry name" value="MlaA"/>
    <property type="match status" value="1"/>
</dbReference>
<keyword evidence="4" id="KW-0449">Lipoprotein</keyword>
<feature type="signal peptide" evidence="3">
    <location>
        <begin position="1"/>
        <end position="24"/>
    </location>
</feature>
<dbReference type="EMBL" id="JBHTIT010000001">
    <property type="protein sequence ID" value="MFD0949638.1"/>
    <property type="molecule type" value="Genomic_DNA"/>
</dbReference>
<dbReference type="InterPro" id="IPR007428">
    <property type="entry name" value="MlaA"/>
</dbReference>
<evidence type="ECO:0000313" key="4">
    <source>
        <dbReference type="EMBL" id="MFD0949638.1"/>
    </source>
</evidence>
<comment type="similarity">
    <text evidence="1">Belongs to the MlaA family.</text>
</comment>
<dbReference type="RefSeq" id="WP_379069509.1">
    <property type="nucleotide sequence ID" value="NZ_JBHTIT010000001.1"/>
</dbReference>
<feature type="chain" id="PRO_5046793458" evidence="3">
    <location>
        <begin position="25"/>
        <end position="239"/>
    </location>
</feature>
<evidence type="ECO:0000256" key="2">
    <source>
        <dbReference type="ARBA" id="ARBA00022729"/>
    </source>
</evidence>
<evidence type="ECO:0000256" key="3">
    <source>
        <dbReference type="SAM" id="SignalP"/>
    </source>
</evidence>
<dbReference type="Proteomes" id="UP001597044">
    <property type="component" value="Unassembled WGS sequence"/>
</dbReference>
<protein>
    <submittedName>
        <fullName evidence="4">VacJ family lipoprotein</fullName>
    </submittedName>
</protein>
<dbReference type="PANTHER" id="PTHR30035">
    <property type="entry name" value="LIPOPROTEIN VACJ-RELATED"/>
    <property type="match status" value="1"/>
</dbReference>
<sequence>MKNTGRLLLVAIGFASLLPVAASADDTDPWEGFNRGVYRFNDTVDQYVAKPVAKAYQKVTPQPVDDGITRVLRNLLSPITLVNELLQGKPAAAAATTSRFMFNSTIGLAGIFDIGAKMGMPRTDEDFGQTLAVWGVGQGPYVMLPLLGPSTVRDFFGRFGDAPADPRAYMNTDVAYGILALNLVDTRADLMKAEKLVQGDRYNFIRDYYLQVRAFDIADGVVTSDPFLDDDFESEPAAQ</sequence>
<proteinExistence type="inferred from homology"/>
<comment type="caution">
    <text evidence="4">The sequence shown here is derived from an EMBL/GenBank/DDBJ whole genome shotgun (WGS) entry which is preliminary data.</text>
</comment>
<keyword evidence="2 3" id="KW-0732">Signal</keyword>
<evidence type="ECO:0000313" key="5">
    <source>
        <dbReference type="Proteomes" id="UP001597044"/>
    </source>
</evidence>
<accession>A0ABW3HH28</accession>
<name>A0ABW3HH28_9GAMM</name>
<reference evidence="5" key="1">
    <citation type="journal article" date="2019" name="Int. J. Syst. Evol. Microbiol.">
        <title>The Global Catalogue of Microorganisms (GCM) 10K type strain sequencing project: providing services to taxonomists for standard genome sequencing and annotation.</title>
        <authorList>
            <consortium name="The Broad Institute Genomics Platform"/>
            <consortium name="The Broad Institute Genome Sequencing Center for Infectious Disease"/>
            <person name="Wu L."/>
            <person name="Ma J."/>
        </authorList>
    </citation>
    <scope>NUCLEOTIDE SEQUENCE [LARGE SCALE GENOMIC DNA]</scope>
    <source>
        <strain evidence="5">CCUG 63419</strain>
    </source>
</reference>
<evidence type="ECO:0000256" key="1">
    <source>
        <dbReference type="ARBA" id="ARBA00010634"/>
    </source>
</evidence>
<dbReference type="PRINTS" id="PR01805">
    <property type="entry name" value="VACJLIPOPROT"/>
</dbReference>
<keyword evidence="5" id="KW-1185">Reference proteome</keyword>
<gene>
    <name evidence="4" type="ORF">ACFQ0F_04410</name>
</gene>